<dbReference type="AlphaFoldDB" id="A0A9K3JE98"/>
<gene>
    <name evidence="1" type="ORF">HanXRQr2_Chr03g0098931</name>
</gene>
<accession>A0A9K3JE98</accession>
<organism evidence="1 2">
    <name type="scientific">Helianthus annuus</name>
    <name type="common">Common sunflower</name>
    <dbReference type="NCBI Taxonomy" id="4232"/>
    <lineage>
        <taxon>Eukaryota</taxon>
        <taxon>Viridiplantae</taxon>
        <taxon>Streptophyta</taxon>
        <taxon>Embryophyta</taxon>
        <taxon>Tracheophyta</taxon>
        <taxon>Spermatophyta</taxon>
        <taxon>Magnoliopsida</taxon>
        <taxon>eudicotyledons</taxon>
        <taxon>Gunneridae</taxon>
        <taxon>Pentapetalae</taxon>
        <taxon>asterids</taxon>
        <taxon>campanulids</taxon>
        <taxon>Asterales</taxon>
        <taxon>Asteraceae</taxon>
        <taxon>Asteroideae</taxon>
        <taxon>Heliantheae alliance</taxon>
        <taxon>Heliantheae</taxon>
        <taxon>Helianthus</taxon>
    </lineage>
</organism>
<comment type="caution">
    <text evidence="1">The sequence shown here is derived from an EMBL/GenBank/DDBJ whole genome shotgun (WGS) entry which is preliminary data.</text>
</comment>
<evidence type="ECO:0000313" key="2">
    <source>
        <dbReference type="Proteomes" id="UP000215914"/>
    </source>
</evidence>
<name>A0A9K3JE98_HELAN</name>
<dbReference type="EMBL" id="MNCJ02000318">
    <property type="protein sequence ID" value="KAF5813479.1"/>
    <property type="molecule type" value="Genomic_DNA"/>
</dbReference>
<reference evidence="1" key="2">
    <citation type="submission" date="2020-06" db="EMBL/GenBank/DDBJ databases">
        <title>Helianthus annuus Genome sequencing and assembly Release 2.</title>
        <authorList>
            <person name="Gouzy J."/>
            <person name="Langlade N."/>
            <person name="Munos S."/>
        </authorList>
    </citation>
    <scope>NUCLEOTIDE SEQUENCE</scope>
    <source>
        <tissue evidence="1">Leaves</tissue>
    </source>
</reference>
<proteinExistence type="predicted"/>
<keyword evidence="2" id="KW-1185">Reference proteome</keyword>
<dbReference type="Gramene" id="mRNA:HanXRQr2_Chr03g0098931">
    <property type="protein sequence ID" value="CDS:HanXRQr2_Chr03g0098931.1"/>
    <property type="gene ID" value="HanXRQr2_Chr03g0098931"/>
</dbReference>
<dbReference type="Proteomes" id="UP000215914">
    <property type="component" value="Unassembled WGS sequence"/>
</dbReference>
<sequence length="137" mass="14592">MFDFIDPPRHLALRPADRVLDGGEPDVLGMHLEQFSLPAVPADPTVYITSLSVFANTVMSVAEKKSARTKLGGRKHTATPVVVTSAGESSCIGRDIPLAADMTSAGRAFKKRKTFVIPTLSAFEAVQAACAFPTGIY</sequence>
<evidence type="ECO:0000313" key="1">
    <source>
        <dbReference type="EMBL" id="KAF5813479.1"/>
    </source>
</evidence>
<protein>
    <submittedName>
        <fullName evidence="1">Uncharacterized protein</fullName>
    </submittedName>
</protein>
<reference evidence="1" key="1">
    <citation type="journal article" date="2017" name="Nature">
        <title>The sunflower genome provides insights into oil metabolism, flowering and Asterid evolution.</title>
        <authorList>
            <person name="Badouin H."/>
            <person name="Gouzy J."/>
            <person name="Grassa C.J."/>
            <person name="Murat F."/>
            <person name="Staton S.E."/>
            <person name="Cottret L."/>
            <person name="Lelandais-Briere C."/>
            <person name="Owens G.L."/>
            <person name="Carrere S."/>
            <person name="Mayjonade B."/>
            <person name="Legrand L."/>
            <person name="Gill N."/>
            <person name="Kane N.C."/>
            <person name="Bowers J.E."/>
            <person name="Hubner S."/>
            <person name="Bellec A."/>
            <person name="Berard A."/>
            <person name="Berges H."/>
            <person name="Blanchet N."/>
            <person name="Boniface M.C."/>
            <person name="Brunel D."/>
            <person name="Catrice O."/>
            <person name="Chaidir N."/>
            <person name="Claudel C."/>
            <person name="Donnadieu C."/>
            <person name="Faraut T."/>
            <person name="Fievet G."/>
            <person name="Helmstetter N."/>
            <person name="King M."/>
            <person name="Knapp S.J."/>
            <person name="Lai Z."/>
            <person name="Le Paslier M.C."/>
            <person name="Lippi Y."/>
            <person name="Lorenzon L."/>
            <person name="Mandel J.R."/>
            <person name="Marage G."/>
            <person name="Marchand G."/>
            <person name="Marquand E."/>
            <person name="Bret-Mestries E."/>
            <person name="Morien E."/>
            <person name="Nambeesan S."/>
            <person name="Nguyen T."/>
            <person name="Pegot-Espagnet P."/>
            <person name="Pouilly N."/>
            <person name="Raftis F."/>
            <person name="Sallet E."/>
            <person name="Schiex T."/>
            <person name="Thomas J."/>
            <person name="Vandecasteele C."/>
            <person name="Vares D."/>
            <person name="Vear F."/>
            <person name="Vautrin S."/>
            <person name="Crespi M."/>
            <person name="Mangin B."/>
            <person name="Burke J.M."/>
            <person name="Salse J."/>
            <person name="Munos S."/>
            <person name="Vincourt P."/>
            <person name="Rieseberg L.H."/>
            <person name="Langlade N.B."/>
        </authorList>
    </citation>
    <scope>NUCLEOTIDE SEQUENCE</scope>
    <source>
        <tissue evidence="1">Leaves</tissue>
    </source>
</reference>